<keyword evidence="4" id="KW-1185">Reference proteome</keyword>
<dbReference type="InterPro" id="IPR032508">
    <property type="entry name" value="FecR_C"/>
</dbReference>
<dbReference type="InterPro" id="IPR012373">
    <property type="entry name" value="Ferrdict_sens_TM"/>
</dbReference>
<dbReference type="Pfam" id="PF16344">
    <property type="entry name" value="FecR_C"/>
    <property type="match status" value="1"/>
</dbReference>
<evidence type="ECO:0000313" key="3">
    <source>
        <dbReference type="EMBL" id="PQA59610.1"/>
    </source>
</evidence>
<gene>
    <name evidence="3" type="ORF">C5O19_08220</name>
</gene>
<evidence type="ECO:0000313" key="4">
    <source>
        <dbReference type="Proteomes" id="UP000239590"/>
    </source>
</evidence>
<proteinExistence type="predicted"/>
<dbReference type="InterPro" id="IPR006860">
    <property type="entry name" value="FecR"/>
</dbReference>
<feature type="domain" description="FecR protein" evidence="1">
    <location>
        <begin position="112"/>
        <end position="208"/>
    </location>
</feature>
<dbReference type="PANTHER" id="PTHR30273">
    <property type="entry name" value="PERIPLASMIC SIGNAL SENSOR AND SIGMA FACTOR ACTIVATOR FECR-RELATED"/>
    <property type="match status" value="1"/>
</dbReference>
<protein>
    <submittedName>
        <fullName evidence="3">Iron dicitrate transport regulator FecR</fullName>
    </submittedName>
</protein>
<comment type="caution">
    <text evidence="3">The sequence shown here is derived from an EMBL/GenBank/DDBJ whole genome shotgun (WGS) entry which is preliminary data.</text>
</comment>
<dbReference type="EMBL" id="PTRA01000001">
    <property type="protein sequence ID" value="PQA59610.1"/>
    <property type="molecule type" value="Genomic_DNA"/>
</dbReference>
<dbReference type="Gene3D" id="2.60.120.1440">
    <property type="match status" value="1"/>
</dbReference>
<accession>A0A2S7IPV2</accession>
<reference evidence="4" key="1">
    <citation type="submission" date="2018-02" db="EMBL/GenBank/DDBJ databases">
        <title>Genome sequencing of Solimonas sp. HR-BB.</title>
        <authorList>
            <person name="Lee Y."/>
            <person name="Jeon C.O."/>
        </authorList>
    </citation>
    <scope>NUCLEOTIDE SEQUENCE [LARGE SCALE GENOMIC DNA]</scope>
    <source>
        <strain evidence="4">HR-U</strain>
    </source>
</reference>
<organism evidence="3 4">
    <name type="scientific">Siphonobacter curvatus</name>
    <dbReference type="NCBI Taxonomy" id="2094562"/>
    <lineage>
        <taxon>Bacteria</taxon>
        <taxon>Pseudomonadati</taxon>
        <taxon>Bacteroidota</taxon>
        <taxon>Cytophagia</taxon>
        <taxon>Cytophagales</taxon>
        <taxon>Cytophagaceae</taxon>
        <taxon>Siphonobacter</taxon>
    </lineage>
</organism>
<evidence type="ECO:0000259" key="2">
    <source>
        <dbReference type="Pfam" id="PF16344"/>
    </source>
</evidence>
<feature type="domain" description="Protein FecR C-terminal" evidence="2">
    <location>
        <begin position="252"/>
        <end position="319"/>
    </location>
</feature>
<dbReference type="Proteomes" id="UP000239590">
    <property type="component" value="Unassembled WGS sequence"/>
</dbReference>
<dbReference type="PIRSF" id="PIRSF018266">
    <property type="entry name" value="FecR"/>
    <property type="match status" value="1"/>
</dbReference>
<dbReference type="PANTHER" id="PTHR30273:SF2">
    <property type="entry name" value="PROTEIN FECR"/>
    <property type="match status" value="1"/>
</dbReference>
<dbReference type="Gene3D" id="3.55.50.30">
    <property type="match status" value="1"/>
</dbReference>
<dbReference type="OrthoDB" id="1523489at2"/>
<dbReference type="GO" id="GO:0016989">
    <property type="term" value="F:sigma factor antagonist activity"/>
    <property type="evidence" value="ECO:0007669"/>
    <property type="project" value="TreeGrafter"/>
</dbReference>
<sequence>MQSITRVHLMDYHAGRATPLQARLIEEWLQQPENRTLFYETLHAWESQQLQYVADTETALERYQLFMQQGNQPMEAKPVSRRLWSWKPWFAAAGVLLLCSGWLFRDSLQYKTYQTQYSQVLAVELPDGSHVTLNANSTLKYPRFDFGSGPRNVRLTGEARFSVVHTKDHRRFVVKTDRNLDVEVLGTEFVVFNRERGTRVVLMQGKVQLNFQKQGRTLTMKPGDQVTLTPVGSFALTKQPKPEEVAAWTQHRYVFADTKLCEIAQLMKENYGYEVRIPNQNLAQRMVSGTFNAKDGNELLNALQLVLNLQVERVGKHIILTEKN</sequence>
<evidence type="ECO:0000259" key="1">
    <source>
        <dbReference type="Pfam" id="PF04773"/>
    </source>
</evidence>
<dbReference type="Pfam" id="PF04773">
    <property type="entry name" value="FecR"/>
    <property type="match status" value="1"/>
</dbReference>
<dbReference type="RefSeq" id="WP_104711235.1">
    <property type="nucleotide sequence ID" value="NZ_PTRA01000001.1"/>
</dbReference>
<name>A0A2S7IPV2_9BACT</name>
<dbReference type="AlphaFoldDB" id="A0A2S7IPV2"/>